<dbReference type="PRINTS" id="PR00502">
    <property type="entry name" value="NUDIXFAMILY"/>
</dbReference>
<evidence type="ECO:0000256" key="13">
    <source>
        <dbReference type="ARBA" id="ARBA00040794"/>
    </source>
</evidence>
<dbReference type="PROSITE" id="PS51462">
    <property type="entry name" value="NUDIX"/>
    <property type="match status" value="1"/>
</dbReference>
<evidence type="ECO:0000256" key="6">
    <source>
        <dbReference type="ARBA" id="ARBA00022763"/>
    </source>
</evidence>
<keyword evidence="3" id="KW-0515">Mutator protein</keyword>
<comment type="catalytic activity">
    <reaction evidence="11">
        <text>8-oxo-GTP + H2O = 8-oxo-GMP + diphosphate + H(+)</text>
        <dbReference type="Rhea" id="RHEA:67616"/>
        <dbReference type="ChEBI" id="CHEBI:15377"/>
        <dbReference type="ChEBI" id="CHEBI:15378"/>
        <dbReference type="ChEBI" id="CHEBI:33019"/>
        <dbReference type="ChEBI" id="CHEBI:143553"/>
        <dbReference type="ChEBI" id="CHEBI:145694"/>
    </reaction>
</comment>
<dbReference type="InterPro" id="IPR047127">
    <property type="entry name" value="MutT-like"/>
</dbReference>
<keyword evidence="5" id="KW-0479">Metal-binding</keyword>
<dbReference type="EC" id="3.6.1.55" evidence="12"/>
<dbReference type="InterPro" id="IPR020084">
    <property type="entry name" value="NUDIX_hydrolase_CS"/>
</dbReference>
<dbReference type="EMBL" id="CABWMV010000025">
    <property type="protein sequence ID" value="VXD04446.1"/>
    <property type="molecule type" value="Genomic_DNA"/>
</dbReference>
<dbReference type="Pfam" id="PF00293">
    <property type="entry name" value="NUDIX"/>
    <property type="match status" value="1"/>
</dbReference>
<dbReference type="GO" id="GO:0035539">
    <property type="term" value="F:8-oxo-7,8-dihydrodeoxyguanosine triphosphate pyrophosphatase activity"/>
    <property type="evidence" value="ECO:0007669"/>
    <property type="project" value="UniProtKB-EC"/>
</dbReference>
<evidence type="ECO:0000313" key="19">
    <source>
        <dbReference type="EMBL" id="VXD04446.1"/>
    </source>
</evidence>
<evidence type="ECO:0000256" key="10">
    <source>
        <dbReference type="ARBA" id="ARBA00035861"/>
    </source>
</evidence>
<evidence type="ECO:0000256" key="1">
    <source>
        <dbReference type="ARBA" id="ARBA00001946"/>
    </source>
</evidence>
<evidence type="ECO:0000256" key="9">
    <source>
        <dbReference type="ARBA" id="ARBA00023204"/>
    </source>
</evidence>
<dbReference type="InterPro" id="IPR020476">
    <property type="entry name" value="Nudix_hydrolase"/>
</dbReference>
<evidence type="ECO:0000256" key="5">
    <source>
        <dbReference type="ARBA" id="ARBA00022723"/>
    </source>
</evidence>
<evidence type="ECO:0000256" key="12">
    <source>
        <dbReference type="ARBA" id="ARBA00038905"/>
    </source>
</evidence>
<keyword evidence="6" id="KW-0227">DNA damage</keyword>
<dbReference type="InterPro" id="IPR000086">
    <property type="entry name" value="NUDIX_hydrolase_dom"/>
</dbReference>
<organism evidence="19 20">
    <name type="scientific">Sphingobacterium multivorum</name>
    <dbReference type="NCBI Taxonomy" id="28454"/>
    <lineage>
        <taxon>Bacteria</taxon>
        <taxon>Pseudomonadati</taxon>
        <taxon>Bacteroidota</taxon>
        <taxon>Sphingobacteriia</taxon>
        <taxon>Sphingobacteriales</taxon>
        <taxon>Sphingobacteriaceae</taxon>
        <taxon>Sphingobacterium</taxon>
    </lineage>
</organism>
<dbReference type="GO" id="GO:0006260">
    <property type="term" value="P:DNA replication"/>
    <property type="evidence" value="ECO:0007669"/>
    <property type="project" value="UniProtKB-KW"/>
</dbReference>
<evidence type="ECO:0000313" key="20">
    <source>
        <dbReference type="Proteomes" id="UP000432350"/>
    </source>
</evidence>
<dbReference type="GO" id="GO:0008413">
    <property type="term" value="F:8-oxo-7,8-dihydroguanosine triphosphate pyrophosphatase activity"/>
    <property type="evidence" value="ECO:0007669"/>
    <property type="project" value="TreeGrafter"/>
</dbReference>
<dbReference type="PROSITE" id="PS00893">
    <property type="entry name" value="NUDIX_BOX"/>
    <property type="match status" value="1"/>
</dbReference>
<evidence type="ECO:0000256" key="16">
    <source>
        <dbReference type="ARBA" id="ARBA00042798"/>
    </source>
</evidence>
<evidence type="ECO:0000256" key="17">
    <source>
        <dbReference type="RuleBase" id="RU003476"/>
    </source>
</evidence>
<evidence type="ECO:0000256" key="11">
    <source>
        <dbReference type="ARBA" id="ARBA00036904"/>
    </source>
</evidence>
<name>A0A654DGP2_SPHMU</name>
<evidence type="ECO:0000256" key="14">
    <source>
        <dbReference type="ARBA" id="ARBA00041592"/>
    </source>
</evidence>
<dbReference type="Gene3D" id="3.90.79.10">
    <property type="entry name" value="Nucleoside Triphosphate Pyrophosphohydrolase"/>
    <property type="match status" value="1"/>
</dbReference>
<feature type="domain" description="Nudix hydrolase" evidence="18">
    <location>
        <begin position="9"/>
        <end position="138"/>
    </location>
</feature>
<keyword evidence="9" id="KW-0234">DNA repair</keyword>
<keyword evidence="7 17" id="KW-0378">Hydrolase</keyword>
<dbReference type="Proteomes" id="UP000432350">
    <property type="component" value="Unassembled WGS sequence"/>
</dbReference>
<dbReference type="PANTHER" id="PTHR47707:SF1">
    <property type="entry name" value="NUDIX HYDROLASE FAMILY PROTEIN"/>
    <property type="match status" value="1"/>
</dbReference>
<evidence type="ECO:0000256" key="2">
    <source>
        <dbReference type="ARBA" id="ARBA00005582"/>
    </source>
</evidence>
<evidence type="ECO:0000256" key="7">
    <source>
        <dbReference type="ARBA" id="ARBA00022801"/>
    </source>
</evidence>
<protein>
    <recommendedName>
        <fullName evidence="13">8-oxo-dGTP diphosphatase</fullName>
        <ecNumber evidence="12">3.6.1.55</ecNumber>
    </recommendedName>
    <alternativeName>
        <fullName evidence="16">7,8-dihydro-8-oxoguanine-triphosphatase</fullName>
    </alternativeName>
    <alternativeName>
        <fullName evidence="15">Mutator protein MutT</fullName>
    </alternativeName>
    <alternativeName>
        <fullName evidence="14">dGTP pyrophosphohydrolase</fullName>
    </alternativeName>
</protein>
<proteinExistence type="inferred from homology"/>
<comment type="cofactor">
    <cofactor evidence="1">
        <name>Mg(2+)</name>
        <dbReference type="ChEBI" id="CHEBI:18420"/>
    </cofactor>
</comment>
<keyword evidence="8" id="KW-0460">Magnesium</keyword>
<dbReference type="AlphaFoldDB" id="A0A654DGP2"/>
<evidence type="ECO:0000256" key="15">
    <source>
        <dbReference type="ARBA" id="ARBA00041979"/>
    </source>
</evidence>
<evidence type="ECO:0000256" key="4">
    <source>
        <dbReference type="ARBA" id="ARBA00022705"/>
    </source>
</evidence>
<dbReference type="CDD" id="cd03425">
    <property type="entry name" value="NUDIX_MutT_NudA_like"/>
    <property type="match status" value="1"/>
</dbReference>
<dbReference type="GO" id="GO:0044715">
    <property type="term" value="F:8-oxo-dGDP phosphatase activity"/>
    <property type="evidence" value="ECO:0007669"/>
    <property type="project" value="TreeGrafter"/>
</dbReference>
<evidence type="ECO:0000256" key="3">
    <source>
        <dbReference type="ARBA" id="ARBA00022457"/>
    </source>
</evidence>
<evidence type="ECO:0000256" key="8">
    <source>
        <dbReference type="ARBA" id="ARBA00022842"/>
    </source>
</evidence>
<gene>
    <name evidence="19" type="primary">nudG</name>
    <name evidence="19" type="ORF">SPHINGO8BC_60210</name>
</gene>
<dbReference type="InterPro" id="IPR015797">
    <property type="entry name" value="NUDIX_hydrolase-like_dom_sf"/>
</dbReference>
<dbReference type="GO" id="GO:0046872">
    <property type="term" value="F:metal ion binding"/>
    <property type="evidence" value="ECO:0007669"/>
    <property type="project" value="UniProtKB-KW"/>
</dbReference>
<dbReference type="PANTHER" id="PTHR47707">
    <property type="entry name" value="8-OXO-DGTP DIPHOSPHATASE"/>
    <property type="match status" value="1"/>
</dbReference>
<keyword evidence="4" id="KW-0235">DNA replication</keyword>
<sequence length="141" mass="16458">MPVNDYLYIAMLQVTCAIIEHADKILICQRSTSMKLPLKWEFPGGKIEPGESKEDCLRREIKEEIDINIEIDNTLSTVEYHYSDFSIQLYPFVCSLLNGEVKALEHAQAIWVDANQLRDYDWAEADLPIVDEYLTQRYLRK</sequence>
<comment type="similarity">
    <text evidence="2 17">Belongs to the Nudix hydrolase family.</text>
</comment>
<dbReference type="GO" id="GO:0006281">
    <property type="term" value="P:DNA repair"/>
    <property type="evidence" value="ECO:0007669"/>
    <property type="project" value="UniProtKB-KW"/>
</dbReference>
<accession>A0A654DGP2</accession>
<reference evidence="19 20" key="1">
    <citation type="submission" date="2019-10" db="EMBL/GenBank/DDBJ databases">
        <authorList>
            <person name="Karimi E."/>
        </authorList>
    </citation>
    <scope>NUCLEOTIDE SEQUENCE [LARGE SCALE GENOMIC DNA]</scope>
    <source>
        <strain evidence="19 20">Sphingobacterium sp. 8BC</strain>
    </source>
</reference>
<dbReference type="RefSeq" id="WP_312717120.1">
    <property type="nucleotide sequence ID" value="NZ_DAMBWX010000073.1"/>
</dbReference>
<evidence type="ECO:0000259" key="18">
    <source>
        <dbReference type="PROSITE" id="PS51462"/>
    </source>
</evidence>
<dbReference type="GO" id="GO:0044716">
    <property type="term" value="F:8-oxo-GDP phosphatase activity"/>
    <property type="evidence" value="ECO:0007669"/>
    <property type="project" value="TreeGrafter"/>
</dbReference>
<dbReference type="SUPFAM" id="SSF55811">
    <property type="entry name" value="Nudix"/>
    <property type="match status" value="1"/>
</dbReference>
<comment type="catalytic activity">
    <reaction evidence="10">
        <text>8-oxo-dGTP + H2O = 8-oxo-dGMP + diphosphate + H(+)</text>
        <dbReference type="Rhea" id="RHEA:31575"/>
        <dbReference type="ChEBI" id="CHEBI:15377"/>
        <dbReference type="ChEBI" id="CHEBI:15378"/>
        <dbReference type="ChEBI" id="CHEBI:33019"/>
        <dbReference type="ChEBI" id="CHEBI:63224"/>
        <dbReference type="ChEBI" id="CHEBI:77896"/>
        <dbReference type="EC" id="3.6.1.55"/>
    </reaction>
</comment>